<feature type="domain" description="2Fe-2S ferredoxin-type" evidence="7">
    <location>
        <begin position="2"/>
        <end position="103"/>
    </location>
</feature>
<dbReference type="AlphaFoldDB" id="A0A4R7PCB2"/>
<dbReference type="InterPro" id="IPR036010">
    <property type="entry name" value="2Fe-2S_ferredoxin-like_sf"/>
</dbReference>
<comment type="caution">
    <text evidence="8">The sequence shown here is derived from an EMBL/GenBank/DDBJ whole genome shotgun (WGS) entry which is preliminary data.</text>
</comment>
<gene>
    <name evidence="8" type="ORF">DFR24_1125</name>
</gene>
<name>A0A4R7PCB2_9GAMM</name>
<dbReference type="EMBL" id="SOBT01000008">
    <property type="protein sequence ID" value="TDU31745.1"/>
    <property type="molecule type" value="Genomic_DNA"/>
</dbReference>
<dbReference type="InterPro" id="IPR001041">
    <property type="entry name" value="2Fe-2S_ferredoxin-type"/>
</dbReference>
<dbReference type="PROSITE" id="PS51085">
    <property type="entry name" value="2FE2S_FER_2"/>
    <property type="match status" value="1"/>
</dbReference>
<reference evidence="8 9" key="1">
    <citation type="submission" date="2019-03" db="EMBL/GenBank/DDBJ databases">
        <title>Genomic Encyclopedia of Type Strains, Phase IV (KMG-IV): sequencing the most valuable type-strain genomes for metagenomic binning, comparative biology and taxonomic classification.</title>
        <authorList>
            <person name="Goeker M."/>
        </authorList>
    </citation>
    <scope>NUCLEOTIDE SEQUENCE [LARGE SCALE GENOMIC DNA]</scope>
    <source>
        <strain evidence="8 9">DSM 26377</strain>
    </source>
</reference>
<dbReference type="PANTHER" id="PTHR23426:SF65">
    <property type="entry name" value="FERREDOXIN-2, MITOCHONDRIAL"/>
    <property type="match status" value="1"/>
</dbReference>
<dbReference type="SUPFAM" id="SSF54292">
    <property type="entry name" value="2Fe-2S ferredoxin-like"/>
    <property type="match status" value="1"/>
</dbReference>
<dbReference type="PANTHER" id="PTHR23426">
    <property type="entry name" value="FERREDOXIN/ADRENODOXIN"/>
    <property type="match status" value="1"/>
</dbReference>
<comment type="cofactor">
    <cofactor evidence="6">
        <name>[2Fe-2S] cluster</name>
        <dbReference type="ChEBI" id="CHEBI:190135"/>
    </cofactor>
</comment>
<evidence type="ECO:0000256" key="4">
    <source>
        <dbReference type="ARBA" id="ARBA00023004"/>
    </source>
</evidence>
<protein>
    <submittedName>
        <fullName evidence="8">2Fe-2S ferredoxin</fullName>
    </submittedName>
</protein>
<keyword evidence="3" id="KW-0479">Metal-binding</keyword>
<dbReference type="GO" id="GO:0140647">
    <property type="term" value="P:P450-containing electron transport chain"/>
    <property type="evidence" value="ECO:0007669"/>
    <property type="project" value="InterPro"/>
</dbReference>
<evidence type="ECO:0000313" key="9">
    <source>
        <dbReference type="Proteomes" id="UP000295341"/>
    </source>
</evidence>
<keyword evidence="9" id="KW-1185">Reference proteome</keyword>
<dbReference type="GO" id="GO:0046872">
    <property type="term" value="F:metal ion binding"/>
    <property type="evidence" value="ECO:0007669"/>
    <property type="project" value="UniProtKB-KW"/>
</dbReference>
<evidence type="ECO:0000256" key="1">
    <source>
        <dbReference type="ARBA" id="ARBA00010914"/>
    </source>
</evidence>
<dbReference type="Gene3D" id="3.10.20.30">
    <property type="match status" value="1"/>
</dbReference>
<dbReference type="InterPro" id="IPR012675">
    <property type="entry name" value="Beta-grasp_dom_sf"/>
</dbReference>
<dbReference type="GO" id="GO:0009055">
    <property type="term" value="F:electron transfer activity"/>
    <property type="evidence" value="ECO:0007669"/>
    <property type="project" value="TreeGrafter"/>
</dbReference>
<sequence>MPVIHVTNRKGVSSTLEAEVGVPLMEALREHGDVEALCGGNCACATCHVHIDERWIERVGSAGPDEMTLLDYSMEKRPTSRLSCQVQMVEAFDGLQLHIAASEG</sequence>
<evidence type="ECO:0000259" key="7">
    <source>
        <dbReference type="PROSITE" id="PS51085"/>
    </source>
</evidence>
<keyword evidence="5" id="KW-0411">Iron-sulfur</keyword>
<organism evidence="8 9">
    <name type="scientific">Panacagrimonas perspica</name>
    <dbReference type="NCBI Taxonomy" id="381431"/>
    <lineage>
        <taxon>Bacteria</taxon>
        <taxon>Pseudomonadati</taxon>
        <taxon>Pseudomonadota</taxon>
        <taxon>Gammaproteobacteria</taxon>
        <taxon>Nevskiales</taxon>
        <taxon>Nevskiaceae</taxon>
        <taxon>Panacagrimonas</taxon>
    </lineage>
</organism>
<accession>A0A4R7PCB2</accession>
<proteinExistence type="inferred from homology"/>
<keyword evidence="4" id="KW-0408">Iron</keyword>
<evidence type="ECO:0000256" key="6">
    <source>
        <dbReference type="ARBA" id="ARBA00034078"/>
    </source>
</evidence>
<dbReference type="RefSeq" id="WP_133880304.1">
    <property type="nucleotide sequence ID" value="NZ_MWIN01000012.1"/>
</dbReference>
<evidence type="ECO:0000256" key="5">
    <source>
        <dbReference type="ARBA" id="ARBA00023014"/>
    </source>
</evidence>
<dbReference type="GO" id="GO:0051537">
    <property type="term" value="F:2 iron, 2 sulfur cluster binding"/>
    <property type="evidence" value="ECO:0007669"/>
    <property type="project" value="UniProtKB-KW"/>
</dbReference>
<dbReference type="Proteomes" id="UP000295341">
    <property type="component" value="Unassembled WGS sequence"/>
</dbReference>
<evidence type="ECO:0000256" key="3">
    <source>
        <dbReference type="ARBA" id="ARBA00022723"/>
    </source>
</evidence>
<comment type="similarity">
    <text evidence="1">Belongs to the adrenodoxin/putidaredoxin family.</text>
</comment>
<dbReference type="PRINTS" id="PR00355">
    <property type="entry name" value="ADRENODOXIN"/>
</dbReference>
<dbReference type="Pfam" id="PF00111">
    <property type="entry name" value="Fer2"/>
    <property type="match status" value="1"/>
</dbReference>
<dbReference type="CDD" id="cd00207">
    <property type="entry name" value="fer2"/>
    <property type="match status" value="1"/>
</dbReference>
<evidence type="ECO:0000256" key="2">
    <source>
        <dbReference type="ARBA" id="ARBA00022714"/>
    </source>
</evidence>
<evidence type="ECO:0000313" key="8">
    <source>
        <dbReference type="EMBL" id="TDU31745.1"/>
    </source>
</evidence>
<keyword evidence="2" id="KW-0001">2Fe-2S</keyword>
<dbReference type="OrthoDB" id="9799640at2"/>
<dbReference type="InterPro" id="IPR001055">
    <property type="entry name" value="Adrenodoxin-like"/>
</dbReference>